<accession>A0A5K8A4Q2</accession>
<feature type="signal peptide" evidence="1">
    <location>
        <begin position="1"/>
        <end position="36"/>
    </location>
</feature>
<feature type="chain" id="PRO_5038308082" description="Conjugal transfer protein TraW" evidence="1">
    <location>
        <begin position="37"/>
        <end position="224"/>
    </location>
</feature>
<protein>
    <recommendedName>
        <fullName evidence="5">Conjugal transfer protein TraW</fullName>
    </recommendedName>
</protein>
<proteinExistence type="predicted"/>
<sequence length="224" mass="24764">MKAAKPLSYRSVAMGMRAKIAIAAVIVACAASQATAGIRNLGIMGKTYPVVELDALVEIRNKAAGIDWQGILQSPENLRKLRNYRPEGLPRLARARVDRTFLVDMTYTLDFDIPNGRGGILYPAGYTFNPLDYIDYPRTIVVVDASDPEQVDWLESSGHAADPNTRLLITDGIYLDVSSRIDRHVFFVMPAIAKRLQLQAVPAVIRQKGGKMEVREIAIAPKKK</sequence>
<reference evidence="2 4" key="1">
    <citation type="submission" date="2019-11" db="EMBL/GenBank/DDBJ databases">
        <title>Comparative genomics of hydrocarbon-degrading Desulfosarcina strains.</title>
        <authorList>
            <person name="Watanabe M."/>
            <person name="Kojima H."/>
            <person name="Fukui M."/>
        </authorList>
    </citation>
    <scope>NUCLEOTIDE SEQUENCE [LARGE SCALE GENOMIC DNA]</scope>
    <source>
        <strain evidence="2">OXyS1</strain>
        <strain evidence="4">oXyS1</strain>
    </source>
</reference>
<dbReference type="AlphaFoldDB" id="A0A5K8A4Q2"/>
<evidence type="ECO:0000313" key="2">
    <source>
        <dbReference type="EMBL" id="BBO87525.1"/>
    </source>
</evidence>
<dbReference type="RefSeq" id="WP_197743246.1">
    <property type="nucleotide sequence ID" value="NZ_AP021879.1"/>
</dbReference>
<keyword evidence="4" id="KW-1185">Reference proteome</keyword>
<organism evidence="2 4">
    <name type="scientific">Desulfosarcina ovata subsp. ovata</name>
    <dbReference type="NCBI Taxonomy" id="2752305"/>
    <lineage>
        <taxon>Bacteria</taxon>
        <taxon>Pseudomonadati</taxon>
        <taxon>Thermodesulfobacteriota</taxon>
        <taxon>Desulfobacteria</taxon>
        <taxon>Desulfobacterales</taxon>
        <taxon>Desulfosarcinaceae</taxon>
        <taxon>Desulfosarcina</taxon>
    </lineage>
</organism>
<keyword evidence="1" id="KW-0732">Signal</keyword>
<gene>
    <name evidence="2" type="ORF">DSCOOX_07050</name>
    <name evidence="3" type="ORF">DSCOOX_13310</name>
</gene>
<evidence type="ECO:0008006" key="5">
    <source>
        <dbReference type="Google" id="ProtNLM"/>
    </source>
</evidence>
<dbReference type="EMBL" id="AP021879">
    <property type="protein sequence ID" value="BBO88151.1"/>
    <property type="molecule type" value="Genomic_DNA"/>
</dbReference>
<evidence type="ECO:0000313" key="4">
    <source>
        <dbReference type="Proteomes" id="UP000422108"/>
    </source>
</evidence>
<name>A0A5K8A4Q2_9BACT</name>
<dbReference type="EMBL" id="AP021879">
    <property type="protein sequence ID" value="BBO87525.1"/>
    <property type="molecule type" value="Genomic_DNA"/>
</dbReference>
<evidence type="ECO:0000313" key="3">
    <source>
        <dbReference type="EMBL" id="BBO88151.1"/>
    </source>
</evidence>
<evidence type="ECO:0000256" key="1">
    <source>
        <dbReference type="SAM" id="SignalP"/>
    </source>
</evidence>
<dbReference type="Proteomes" id="UP000422108">
    <property type="component" value="Chromosome"/>
</dbReference>